<keyword evidence="4" id="KW-0964">Secreted</keyword>
<evidence type="ECO:0000256" key="6">
    <source>
        <dbReference type="ARBA" id="ARBA00023118"/>
    </source>
</evidence>
<evidence type="ECO:0000256" key="2">
    <source>
        <dbReference type="ARBA" id="ARBA00011033"/>
    </source>
</evidence>
<comment type="subcellular location">
    <subcellularLocation>
        <location evidence="1">Secreted</location>
    </subcellularLocation>
</comment>
<dbReference type="Gene3D" id="1.20.1250.10">
    <property type="match status" value="1"/>
</dbReference>
<keyword evidence="3" id="KW-0202">Cytokine</keyword>
<keyword evidence="7" id="KW-1015">Disulfide bond</keyword>
<dbReference type="Pfam" id="PF00143">
    <property type="entry name" value="Interferon"/>
    <property type="match status" value="1"/>
</dbReference>
<dbReference type="GO" id="GO:0005125">
    <property type="term" value="F:cytokine activity"/>
    <property type="evidence" value="ECO:0007669"/>
    <property type="project" value="UniProtKB-KW"/>
</dbReference>
<dbReference type="Proteomes" id="UP001488805">
    <property type="component" value="Unassembled WGS sequence"/>
</dbReference>
<reference evidence="9 10" key="1">
    <citation type="journal article" date="2024" name="Genome Biol. Evol.">
        <title>Chromosome-level genome assembly of the viviparous eelpout Zoarces viviparus.</title>
        <authorList>
            <person name="Fuhrmann N."/>
            <person name="Brasseur M.V."/>
            <person name="Bakowski C.E."/>
            <person name="Podsiadlowski L."/>
            <person name="Prost S."/>
            <person name="Krehenwinkel H."/>
            <person name="Mayer C."/>
        </authorList>
    </citation>
    <scope>NUCLEOTIDE SEQUENCE [LARGE SCALE GENOMIC DNA]</scope>
    <source>
        <strain evidence="9">NO-MEL_2022_Ind0_liver</strain>
    </source>
</reference>
<dbReference type="AlphaFoldDB" id="A0AAW1FIR2"/>
<evidence type="ECO:0000313" key="9">
    <source>
        <dbReference type="EMBL" id="KAK9534421.1"/>
    </source>
</evidence>
<feature type="signal peptide" evidence="8">
    <location>
        <begin position="1"/>
        <end position="21"/>
    </location>
</feature>
<evidence type="ECO:0000256" key="3">
    <source>
        <dbReference type="ARBA" id="ARBA00022514"/>
    </source>
</evidence>
<dbReference type="GO" id="GO:0005615">
    <property type="term" value="C:extracellular space"/>
    <property type="evidence" value="ECO:0007669"/>
    <property type="project" value="UniProtKB-KW"/>
</dbReference>
<dbReference type="SUPFAM" id="SSF47266">
    <property type="entry name" value="4-helical cytokines"/>
    <property type="match status" value="1"/>
</dbReference>
<dbReference type="InterPro" id="IPR009079">
    <property type="entry name" value="4_helix_cytokine-like_core"/>
</dbReference>
<proteinExistence type="inferred from homology"/>
<evidence type="ECO:0000256" key="5">
    <source>
        <dbReference type="ARBA" id="ARBA00022729"/>
    </source>
</evidence>
<organism evidence="9 10">
    <name type="scientific">Zoarces viviparus</name>
    <name type="common">Viviparous eelpout</name>
    <name type="synonym">Blennius viviparus</name>
    <dbReference type="NCBI Taxonomy" id="48416"/>
    <lineage>
        <taxon>Eukaryota</taxon>
        <taxon>Metazoa</taxon>
        <taxon>Chordata</taxon>
        <taxon>Craniata</taxon>
        <taxon>Vertebrata</taxon>
        <taxon>Euteleostomi</taxon>
        <taxon>Actinopterygii</taxon>
        <taxon>Neopterygii</taxon>
        <taxon>Teleostei</taxon>
        <taxon>Neoteleostei</taxon>
        <taxon>Acanthomorphata</taxon>
        <taxon>Eupercaria</taxon>
        <taxon>Perciformes</taxon>
        <taxon>Cottioidei</taxon>
        <taxon>Zoarcales</taxon>
        <taxon>Zoarcidae</taxon>
        <taxon>Zoarcinae</taxon>
        <taxon>Zoarces</taxon>
    </lineage>
</organism>
<evidence type="ECO:0000313" key="10">
    <source>
        <dbReference type="Proteomes" id="UP001488805"/>
    </source>
</evidence>
<keyword evidence="10" id="KW-1185">Reference proteome</keyword>
<gene>
    <name evidence="9" type="ORF">VZT92_006872</name>
</gene>
<keyword evidence="6" id="KW-0051">Antiviral defense</keyword>
<dbReference type="EMBL" id="JBCEZU010000056">
    <property type="protein sequence ID" value="KAK9534421.1"/>
    <property type="molecule type" value="Genomic_DNA"/>
</dbReference>
<feature type="chain" id="PRO_5043553396" evidence="8">
    <location>
        <begin position="22"/>
        <end position="186"/>
    </location>
</feature>
<dbReference type="PANTHER" id="PTHR11691:SF73">
    <property type="entry name" value="INTERFERON BETA"/>
    <property type="match status" value="1"/>
</dbReference>
<evidence type="ECO:0000256" key="7">
    <source>
        <dbReference type="ARBA" id="ARBA00023157"/>
    </source>
</evidence>
<evidence type="ECO:0000256" key="1">
    <source>
        <dbReference type="ARBA" id="ARBA00004613"/>
    </source>
</evidence>
<dbReference type="GO" id="GO:0051607">
    <property type="term" value="P:defense response to virus"/>
    <property type="evidence" value="ECO:0007669"/>
    <property type="project" value="UniProtKB-KW"/>
</dbReference>
<sequence>MTSWTRLILVLLCSAVTPVLGCDWLRHYGHLSNISLTLVQVMGGQLTDQESPVRFPYRLYERIRKDEVESQLAFIRDSLELITGLYRHDNRSSVTWDTDKTERFLMTIDRQTDGLKSCVSTHSRKNITRYYRRLEKSTLYRTGGSPESWELIRKETKLHLEQLDLLAAFVVDSSAASRRRSTETRH</sequence>
<evidence type="ECO:0000256" key="8">
    <source>
        <dbReference type="SAM" id="SignalP"/>
    </source>
</evidence>
<evidence type="ECO:0000256" key="4">
    <source>
        <dbReference type="ARBA" id="ARBA00022525"/>
    </source>
</evidence>
<protein>
    <submittedName>
        <fullName evidence="9">Uncharacterized protein</fullName>
    </submittedName>
</protein>
<keyword evidence="5 8" id="KW-0732">Signal</keyword>
<dbReference type="PANTHER" id="PTHR11691">
    <property type="entry name" value="TYPE I INTERFERON"/>
    <property type="match status" value="1"/>
</dbReference>
<dbReference type="InterPro" id="IPR000471">
    <property type="entry name" value="Interferon_alpha/beta/delta"/>
</dbReference>
<dbReference type="GO" id="GO:0006955">
    <property type="term" value="P:immune response"/>
    <property type="evidence" value="ECO:0007669"/>
    <property type="project" value="UniProtKB-ARBA"/>
</dbReference>
<dbReference type="GO" id="GO:0005126">
    <property type="term" value="F:cytokine receptor binding"/>
    <property type="evidence" value="ECO:0007669"/>
    <property type="project" value="InterPro"/>
</dbReference>
<dbReference type="GO" id="GO:0043330">
    <property type="term" value="P:response to exogenous dsRNA"/>
    <property type="evidence" value="ECO:0007669"/>
    <property type="project" value="TreeGrafter"/>
</dbReference>
<accession>A0AAW1FIR2</accession>
<comment type="caution">
    <text evidence="9">The sequence shown here is derived from an EMBL/GenBank/DDBJ whole genome shotgun (WGS) entry which is preliminary data.</text>
</comment>
<name>A0AAW1FIR2_ZOAVI</name>
<comment type="similarity">
    <text evidence="2">Belongs to the alpha/beta interferon family.</text>
</comment>